<keyword evidence="1" id="KW-0949">S-adenosyl-L-methionine</keyword>
<dbReference type="InterPro" id="IPR023370">
    <property type="entry name" value="TrmO-like_N"/>
</dbReference>
<feature type="region of interest" description="Disordered" evidence="3">
    <location>
        <begin position="86"/>
        <end position="105"/>
    </location>
</feature>
<evidence type="ECO:0000259" key="4">
    <source>
        <dbReference type="PROSITE" id="PS51668"/>
    </source>
</evidence>
<dbReference type="AlphaFoldDB" id="A0A917RFT5"/>
<evidence type="ECO:0000256" key="1">
    <source>
        <dbReference type="ARBA" id="ARBA00022691"/>
    </source>
</evidence>
<proteinExistence type="inferred from homology"/>
<dbReference type="CDD" id="cd09281">
    <property type="entry name" value="UPF0066"/>
    <property type="match status" value="1"/>
</dbReference>
<name>A0A917RFT5_9ACTN</name>
<dbReference type="InterPro" id="IPR036414">
    <property type="entry name" value="YaeB_N_sf"/>
</dbReference>
<dbReference type="Gene3D" id="2.40.30.70">
    <property type="entry name" value="YaeB-like"/>
    <property type="match status" value="1"/>
</dbReference>
<accession>A0A917RFT5</accession>
<reference evidence="5" key="1">
    <citation type="journal article" date="2014" name="Int. J. Syst. Evol. Microbiol.">
        <title>Complete genome sequence of Corynebacterium casei LMG S-19264T (=DSM 44701T), isolated from a smear-ripened cheese.</title>
        <authorList>
            <consortium name="US DOE Joint Genome Institute (JGI-PGF)"/>
            <person name="Walter F."/>
            <person name="Albersmeier A."/>
            <person name="Kalinowski J."/>
            <person name="Ruckert C."/>
        </authorList>
    </citation>
    <scope>NUCLEOTIDE SEQUENCE</scope>
    <source>
        <strain evidence="5">JCM 13064</strain>
    </source>
</reference>
<reference evidence="5" key="2">
    <citation type="submission" date="2020-09" db="EMBL/GenBank/DDBJ databases">
        <authorList>
            <person name="Sun Q."/>
            <person name="Ohkuma M."/>
        </authorList>
    </citation>
    <scope>NUCLEOTIDE SEQUENCE</scope>
    <source>
        <strain evidence="5">JCM 13064</strain>
    </source>
</reference>
<organism evidence="5 6">
    <name type="scientific">Sphaerisporangium melleum</name>
    <dbReference type="NCBI Taxonomy" id="321316"/>
    <lineage>
        <taxon>Bacteria</taxon>
        <taxon>Bacillati</taxon>
        <taxon>Actinomycetota</taxon>
        <taxon>Actinomycetes</taxon>
        <taxon>Streptosporangiales</taxon>
        <taxon>Streptosporangiaceae</taxon>
        <taxon>Sphaerisporangium</taxon>
    </lineage>
</organism>
<dbReference type="Pfam" id="PF01980">
    <property type="entry name" value="TrmO_N"/>
    <property type="match status" value="1"/>
</dbReference>
<dbReference type="Proteomes" id="UP000645217">
    <property type="component" value="Unassembled WGS sequence"/>
</dbReference>
<keyword evidence="6" id="KW-1185">Reference proteome</keyword>
<dbReference type="PANTHER" id="PTHR12818">
    <property type="entry name" value="TRNA (ADENINE(37)-N6)-METHYLTRANSFERASE"/>
    <property type="match status" value="1"/>
</dbReference>
<comment type="similarity">
    <text evidence="2">Belongs to the tRNA methyltransferase O family.</text>
</comment>
<evidence type="ECO:0000256" key="3">
    <source>
        <dbReference type="SAM" id="MobiDB-lite"/>
    </source>
</evidence>
<feature type="domain" description="TsaA-like" evidence="4">
    <location>
        <begin position="16"/>
        <end position="153"/>
    </location>
</feature>
<dbReference type="PANTHER" id="PTHR12818:SF0">
    <property type="entry name" value="TRNA (ADENINE(37)-N6)-METHYLTRANSFERASE"/>
    <property type="match status" value="1"/>
</dbReference>
<gene>
    <name evidence="5" type="ORF">GCM10007964_54110</name>
</gene>
<sequence>MPEQTADTTVRQPVQVSPIGYVMTDYARPEEAPAQATENYREIGRVVVYDEYAEGLAGLERWSHIWLVTWLHAQEDDQATSMKCLPRGGTRGGPHRGVFSTRSPNRPSRLGMSLVRLVSVDGNVVHFHGVDLVNGTPVLDIKPWVRGTDIPPDLAF</sequence>
<evidence type="ECO:0000313" key="6">
    <source>
        <dbReference type="Proteomes" id="UP000645217"/>
    </source>
</evidence>
<dbReference type="EMBL" id="BMNT01000033">
    <property type="protein sequence ID" value="GGL05106.1"/>
    <property type="molecule type" value="Genomic_DNA"/>
</dbReference>
<evidence type="ECO:0000256" key="2">
    <source>
        <dbReference type="ARBA" id="ARBA00033753"/>
    </source>
</evidence>
<dbReference type="NCBIfam" id="TIGR00104">
    <property type="entry name" value="tRNA_TsaA"/>
    <property type="match status" value="1"/>
</dbReference>
<dbReference type="PROSITE" id="PS51668">
    <property type="entry name" value="TSAA_2"/>
    <property type="match status" value="1"/>
</dbReference>
<protein>
    <submittedName>
        <fullName evidence="5">tRNA (N6-threonylcarbamoyladenosine(37)-N6)-methyltransferase TrmO</fullName>
    </submittedName>
</protein>
<comment type="caution">
    <text evidence="5">The sequence shown here is derived from an EMBL/GenBank/DDBJ whole genome shotgun (WGS) entry which is preliminary data.</text>
</comment>
<dbReference type="InterPro" id="IPR040372">
    <property type="entry name" value="YaeB-like"/>
</dbReference>
<dbReference type="SUPFAM" id="SSF118196">
    <property type="entry name" value="YaeB-like"/>
    <property type="match status" value="1"/>
</dbReference>
<evidence type="ECO:0000313" key="5">
    <source>
        <dbReference type="EMBL" id="GGL05106.1"/>
    </source>
</evidence>
<dbReference type="InterPro" id="IPR036413">
    <property type="entry name" value="YaeB-like_sf"/>
</dbReference>